<accession>A0A250XJ46</accession>
<organism evidence="2 3">
    <name type="scientific">Chlamydomonas eustigma</name>
    <dbReference type="NCBI Taxonomy" id="1157962"/>
    <lineage>
        <taxon>Eukaryota</taxon>
        <taxon>Viridiplantae</taxon>
        <taxon>Chlorophyta</taxon>
        <taxon>core chlorophytes</taxon>
        <taxon>Chlorophyceae</taxon>
        <taxon>CS clade</taxon>
        <taxon>Chlamydomonadales</taxon>
        <taxon>Chlamydomonadaceae</taxon>
        <taxon>Chlamydomonas</taxon>
    </lineage>
</organism>
<sequence>MKSCQQHDMIFRSPFKRCVLCTGTGNDLNTPNNLQSSIVRVACVDGCRSAKLIRKTCQSCGAVYDLHTAVMRSEGSTEWLNMPLDQVGFMRVTARLYMQVALLQQFKVKLRTYLASYESMSREYNHCWAVQGQSIFLRIDDVAGGPNFRPVDFSYQCTNRCALSGNGQDLMRAMELFEIQNVAIAEYDQAAMARKADGSAAGFRPSGFRWGVGEEWPLHSLSNVLCDGDSLRQPFLAPGGGHISLFSLHATPSSCNPRGPPQGGSSHEQDNNIQQLQLTSTDDDDDGAEDDELQAALEEDQRSSLRPNRNRDGMRDIASTFVKAIGKTCGHLSHLHQLHRCSHLCCQKLSRLSCPESACNDGLVSSQLSAGVWILDGGVNVHIHCCEVEGCTEPPITRKSLTCLKHSGSSTRGPPDSSTRGPPDSSTRGPPDSSTRGLPDSSTRGPPDSSTRGPPDSSADCSRKCTYRGLLMLYSACGLPLAYQLQYTPECPASVLQFLDQGCFPAL</sequence>
<reference evidence="2 3" key="1">
    <citation type="submission" date="2017-08" db="EMBL/GenBank/DDBJ databases">
        <title>Acidophilic green algal genome provides insights into adaptation to an acidic environment.</title>
        <authorList>
            <person name="Hirooka S."/>
            <person name="Hirose Y."/>
            <person name="Kanesaki Y."/>
            <person name="Higuchi S."/>
            <person name="Fujiwara T."/>
            <person name="Onuma R."/>
            <person name="Era A."/>
            <person name="Ohbayashi R."/>
            <person name="Uzuka A."/>
            <person name="Nozaki H."/>
            <person name="Yoshikawa H."/>
            <person name="Miyagishima S.Y."/>
        </authorList>
    </citation>
    <scope>NUCLEOTIDE SEQUENCE [LARGE SCALE GENOMIC DNA]</scope>
    <source>
        <strain evidence="2 3">NIES-2499</strain>
    </source>
</reference>
<evidence type="ECO:0000313" key="3">
    <source>
        <dbReference type="Proteomes" id="UP000232323"/>
    </source>
</evidence>
<dbReference type="Proteomes" id="UP000232323">
    <property type="component" value="Unassembled WGS sequence"/>
</dbReference>
<evidence type="ECO:0000313" key="2">
    <source>
        <dbReference type="EMBL" id="GAX82939.1"/>
    </source>
</evidence>
<dbReference type="EMBL" id="BEGY01000089">
    <property type="protein sequence ID" value="GAX82939.1"/>
    <property type="molecule type" value="Genomic_DNA"/>
</dbReference>
<feature type="region of interest" description="Disordered" evidence="1">
    <location>
        <begin position="404"/>
        <end position="461"/>
    </location>
</feature>
<feature type="compositionally biased region" description="Polar residues" evidence="1">
    <location>
        <begin position="407"/>
        <end position="452"/>
    </location>
</feature>
<gene>
    <name evidence="2" type="ORF">CEUSTIGMA_g10366.t1</name>
</gene>
<evidence type="ECO:0000256" key="1">
    <source>
        <dbReference type="SAM" id="MobiDB-lite"/>
    </source>
</evidence>
<dbReference type="AlphaFoldDB" id="A0A250XJ46"/>
<dbReference type="OrthoDB" id="10672902at2759"/>
<keyword evidence="3" id="KW-1185">Reference proteome</keyword>
<comment type="caution">
    <text evidence="2">The sequence shown here is derived from an EMBL/GenBank/DDBJ whole genome shotgun (WGS) entry which is preliminary data.</text>
</comment>
<name>A0A250XJ46_9CHLO</name>
<protein>
    <submittedName>
        <fullName evidence="2">Uncharacterized protein</fullName>
    </submittedName>
</protein>
<proteinExistence type="predicted"/>